<evidence type="ECO:0000256" key="4">
    <source>
        <dbReference type="ARBA" id="ARBA00008426"/>
    </source>
</evidence>
<dbReference type="PIRSF" id="PIRSF036915">
    <property type="entry name" value="Trnald_Bac_Plnt"/>
    <property type="match status" value="1"/>
</dbReference>
<organism evidence="12 13">
    <name type="scientific">Gloeobacter violaceus (strain ATCC 29082 / PCC 7421)</name>
    <dbReference type="NCBI Taxonomy" id="251221"/>
    <lineage>
        <taxon>Bacteria</taxon>
        <taxon>Bacillati</taxon>
        <taxon>Cyanobacteriota</taxon>
        <taxon>Cyanophyceae</taxon>
        <taxon>Gloeobacterales</taxon>
        <taxon>Gloeobacteraceae</taxon>
        <taxon>Gloeobacter</taxon>
    </lineage>
</organism>
<evidence type="ECO:0000256" key="9">
    <source>
        <dbReference type="ARBA" id="ARBA00023270"/>
    </source>
</evidence>
<keyword evidence="7 11" id="KW-0808">Transferase</keyword>
<dbReference type="InterPro" id="IPR013785">
    <property type="entry name" value="Aldolase_TIM"/>
</dbReference>
<dbReference type="PATRIC" id="fig|251221.4.peg.3412"/>
<accession>Q7NFZ7</accession>
<evidence type="ECO:0000256" key="7">
    <source>
        <dbReference type="ARBA" id="ARBA00022679"/>
    </source>
</evidence>
<evidence type="ECO:0000256" key="6">
    <source>
        <dbReference type="ARBA" id="ARBA00022490"/>
    </source>
</evidence>
<dbReference type="EnsemblBacteria" id="BAC91318">
    <property type="protein sequence ID" value="BAC91318"/>
    <property type="gene ID" value="BAC91318"/>
</dbReference>
<dbReference type="AlphaFoldDB" id="Q7NFZ7"/>
<evidence type="ECO:0000256" key="5">
    <source>
        <dbReference type="ARBA" id="ARBA00013151"/>
    </source>
</evidence>
<dbReference type="InterPro" id="IPR001585">
    <property type="entry name" value="TAL/FSA"/>
</dbReference>
<dbReference type="HOGENOM" id="CLU_050771_1_0_3"/>
<reference evidence="12 13" key="2">
    <citation type="journal article" date="2003" name="DNA Res.">
        <title>Complete genome structure of Gloeobacter violaceus PCC 7421, a cyanobacterium that lacks thylakoids (supplement).</title>
        <authorList>
            <person name="Nakamura Y."/>
            <person name="Kaneko T."/>
            <person name="Sato S."/>
            <person name="Mimuro M."/>
            <person name="Miyashita H."/>
            <person name="Tsuchiya T."/>
            <person name="Sasamoto S."/>
            <person name="Watanabe A."/>
            <person name="Kawashima K."/>
            <person name="Kishida Y."/>
            <person name="Kiyokawa C."/>
            <person name="Kohara M."/>
            <person name="Matsumoto M."/>
            <person name="Matsuno A."/>
            <person name="Nakazaki N."/>
            <person name="Shimpo S."/>
            <person name="Takeuchi C."/>
            <person name="Yamada M."/>
            <person name="Tabata S."/>
        </authorList>
    </citation>
    <scope>NUCLEOTIDE SEQUENCE [LARGE SCALE GENOMIC DNA]</scope>
    <source>
        <strain evidence="13">ATCC 29082 / PCC 7421</strain>
    </source>
</reference>
<keyword evidence="13" id="KW-1185">Reference proteome</keyword>
<dbReference type="NCBIfam" id="TIGR00876">
    <property type="entry name" value="tal_mycobact"/>
    <property type="match status" value="1"/>
</dbReference>
<dbReference type="RefSeq" id="WP_011143366.1">
    <property type="nucleotide sequence ID" value="NC_005125.1"/>
</dbReference>
<dbReference type="InterPro" id="IPR004732">
    <property type="entry name" value="Transaldolase_2"/>
</dbReference>
<dbReference type="FunCoup" id="Q7NFZ7">
    <property type="interactions" value="130"/>
</dbReference>
<dbReference type="OrthoDB" id="140919at2"/>
<dbReference type="PANTHER" id="PTHR10683">
    <property type="entry name" value="TRANSALDOLASE"/>
    <property type="match status" value="1"/>
</dbReference>
<dbReference type="PANTHER" id="PTHR10683:SF31">
    <property type="entry name" value="TRANSALDOLASE"/>
    <property type="match status" value="1"/>
</dbReference>
<dbReference type="SUPFAM" id="SSF51569">
    <property type="entry name" value="Aldolase"/>
    <property type="match status" value="1"/>
</dbReference>
<dbReference type="GO" id="GO:0005737">
    <property type="term" value="C:cytoplasm"/>
    <property type="evidence" value="ECO:0007669"/>
    <property type="project" value="UniProtKB-SubCell"/>
</dbReference>
<evidence type="ECO:0000313" key="13">
    <source>
        <dbReference type="Proteomes" id="UP000000557"/>
    </source>
</evidence>
<gene>
    <name evidence="11" type="primary">tal</name>
    <name evidence="12" type="ordered locus">glr3377</name>
</gene>
<dbReference type="CDD" id="cd00955">
    <property type="entry name" value="Transaldolase_like"/>
    <property type="match status" value="1"/>
</dbReference>
<dbReference type="PhylomeDB" id="Q7NFZ7"/>
<dbReference type="PROSITE" id="PS00958">
    <property type="entry name" value="TRANSALDOLASE_2"/>
    <property type="match status" value="1"/>
</dbReference>
<sequence length="373" mass="40347">MADNPLVHLHDFGQSVWIDDLRRDMITTGELQRLIEAEGVRGLTSNPAIFEKAIVGSAAYDEQIRGERGQSVDAVYENLVVKDIQDAADLFRPLYESSEGADGYVSLEVSPYLARDTEGTIREAHHLWERVGRPNLMIKVPGTAEGIPAIEALIAAGINVNVTLLFARAAYAEAAEAYLRGLERRAGPLDRMASVASFFLSRIDTAVDDLLQAEIAATDAAGQLERLKSLQGSVAIANAKLAYRQFQQLFGGERFAKLATRGAKPQRLLWASTGTKNPDYRDVRYVEELVGPATVNTMPPATLKACADHCELRPSLEAGLEDAERTLAELAAVGIDLDKVTGELLADGLAKFTAPFDKLLASLRAKTEAVAAG</sequence>
<comment type="similarity">
    <text evidence="4 11">Belongs to the transaldolase family. Type 2 subfamily.</text>
</comment>
<evidence type="ECO:0000256" key="10">
    <source>
        <dbReference type="ARBA" id="ARBA00048810"/>
    </source>
</evidence>
<dbReference type="KEGG" id="gvi:glr3377"/>
<dbReference type="GO" id="GO:0004801">
    <property type="term" value="F:transaldolase activity"/>
    <property type="evidence" value="ECO:0007669"/>
    <property type="project" value="UniProtKB-UniRule"/>
</dbReference>
<comment type="subcellular location">
    <subcellularLocation>
        <location evidence="2 11">Cytoplasm</location>
    </subcellularLocation>
</comment>
<dbReference type="EC" id="2.2.1.2" evidence="5 11"/>
<name>Q7NFZ7_GLOVI</name>
<evidence type="ECO:0000256" key="11">
    <source>
        <dbReference type="HAMAP-Rule" id="MF_00493"/>
    </source>
</evidence>
<dbReference type="NCBIfam" id="NF002881">
    <property type="entry name" value="PRK03343.1"/>
    <property type="match status" value="1"/>
</dbReference>
<feature type="active site" description="Schiff-base intermediate with substrate" evidence="11">
    <location>
        <position position="139"/>
    </location>
</feature>
<dbReference type="HAMAP" id="MF_00493">
    <property type="entry name" value="Transaldolase_2"/>
    <property type="match status" value="1"/>
</dbReference>
<comment type="pathway">
    <text evidence="3 11">Carbohydrate degradation; pentose phosphate pathway; D-glyceraldehyde 3-phosphate and beta-D-fructose 6-phosphate from D-ribose 5-phosphate and D-xylulose 5-phosphate (non-oxidative stage): step 2/3.</text>
</comment>
<keyword evidence="8 11" id="KW-0570">Pentose shunt</keyword>
<comment type="catalytic activity">
    <reaction evidence="10 11">
        <text>D-sedoheptulose 7-phosphate + D-glyceraldehyde 3-phosphate = D-erythrose 4-phosphate + beta-D-fructose 6-phosphate</text>
        <dbReference type="Rhea" id="RHEA:17053"/>
        <dbReference type="ChEBI" id="CHEBI:16897"/>
        <dbReference type="ChEBI" id="CHEBI:57483"/>
        <dbReference type="ChEBI" id="CHEBI:57634"/>
        <dbReference type="ChEBI" id="CHEBI:59776"/>
        <dbReference type="EC" id="2.2.1.2"/>
    </reaction>
</comment>
<proteinExistence type="inferred from homology"/>
<evidence type="ECO:0000256" key="1">
    <source>
        <dbReference type="ARBA" id="ARBA00003518"/>
    </source>
</evidence>
<evidence type="ECO:0000256" key="2">
    <source>
        <dbReference type="ARBA" id="ARBA00004496"/>
    </source>
</evidence>
<evidence type="ECO:0000256" key="3">
    <source>
        <dbReference type="ARBA" id="ARBA00004857"/>
    </source>
</evidence>
<dbReference type="Proteomes" id="UP000000557">
    <property type="component" value="Chromosome"/>
</dbReference>
<keyword evidence="9 11" id="KW-0704">Schiff base</keyword>
<dbReference type="Gene3D" id="3.20.20.70">
    <property type="entry name" value="Aldolase class I"/>
    <property type="match status" value="1"/>
</dbReference>
<comment type="function">
    <text evidence="1 11">Transaldolase is important for the balance of metabolites in the pentose-phosphate pathway.</text>
</comment>
<evidence type="ECO:0000256" key="8">
    <source>
        <dbReference type="ARBA" id="ARBA00023126"/>
    </source>
</evidence>
<dbReference type="UniPathway" id="UPA00115">
    <property type="reaction ID" value="UER00414"/>
</dbReference>
<dbReference type="EMBL" id="BA000045">
    <property type="protein sequence ID" value="BAC91318.1"/>
    <property type="molecule type" value="Genomic_DNA"/>
</dbReference>
<evidence type="ECO:0000313" key="12">
    <source>
        <dbReference type="EMBL" id="BAC91318.1"/>
    </source>
</evidence>
<dbReference type="STRING" id="251221.gene:10760888"/>
<protein>
    <recommendedName>
        <fullName evidence="5 11">Transaldolase</fullName>
        <ecNumber evidence="5 11">2.2.1.2</ecNumber>
    </recommendedName>
</protein>
<dbReference type="GO" id="GO:0005975">
    <property type="term" value="P:carbohydrate metabolic process"/>
    <property type="evidence" value="ECO:0007669"/>
    <property type="project" value="InterPro"/>
</dbReference>
<dbReference type="eggNOG" id="COG0176">
    <property type="taxonomic scope" value="Bacteria"/>
</dbReference>
<keyword evidence="6 11" id="KW-0963">Cytoplasm</keyword>
<reference evidence="12 13" key="1">
    <citation type="journal article" date="2003" name="DNA Res.">
        <title>Complete genome structure of Gloeobacter violaceus PCC 7421, a cyanobacterium that lacks thylakoids.</title>
        <authorList>
            <person name="Nakamura Y."/>
            <person name="Kaneko T."/>
            <person name="Sato S."/>
            <person name="Mimuro M."/>
            <person name="Miyashita H."/>
            <person name="Tsuchiya T."/>
            <person name="Sasamoto S."/>
            <person name="Watanabe A."/>
            <person name="Kawashima K."/>
            <person name="Kishida Y."/>
            <person name="Kiyokawa C."/>
            <person name="Kohara M."/>
            <person name="Matsumoto M."/>
            <person name="Matsuno A."/>
            <person name="Nakazaki N."/>
            <person name="Shimpo S."/>
            <person name="Takeuchi C."/>
            <person name="Yamada M."/>
            <person name="Tabata S."/>
        </authorList>
    </citation>
    <scope>NUCLEOTIDE SEQUENCE [LARGE SCALE GENOMIC DNA]</scope>
    <source>
        <strain evidence="13">ATCC 29082 / PCC 7421</strain>
    </source>
</reference>
<dbReference type="InParanoid" id="Q7NFZ7"/>
<dbReference type="Pfam" id="PF00923">
    <property type="entry name" value="TAL_FSA"/>
    <property type="match status" value="1"/>
</dbReference>
<dbReference type="InterPro" id="IPR018225">
    <property type="entry name" value="Transaldolase_AS"/>
</dbReference>
<dbReference type="GO" id="GO:0006098">
    <property type="term" value="P:pentose-phosphate shunt"/>
    <property type="evidence" value="ECO:0007669"/>
    <property type="project" value="UniProtKB-UniRule"/>
</dbReference>